<dbReference type="EMBL" id="JBHTCP010000013">
    <property type="protein sequence ID" value="MFC7371360.1"/>
    <property type="molecule type" value="Genomic_DNA"/>
</dbReference>
<evidence type="ECO:0000259" key="2">
    <source>
        <dbReference type="Pfam" id="PF08906"/>
    </source>
</evidence>
<dbReference type="Pfam" id="PF08887">
    <property type="entry name" value="GAD-like"/>
    <property type="match status" value="1"/>
</dbReference>
<dbReference type="InterPro" id="IPR015002">
    <property type="entry name" value="T6SS_Tdi1_C"/>
</dbReference>
<feature type="domain" description="T6SS immunity protein Tdi1 C-terminal" evidence="2">
    <location>
        <begin position="107"/>
        <end position="175"/>
    </location>
</feature>
<evidence type="ECO:0000259" key="1">
    <source>
        <dbReference type="Pfam" id="PF08887"/>
    </source>
</evidence>
<proteinExistence type="predicted"/>
<protein>
    <submittedName>
        <fullName evidence="3">T6SS immunity protein Tdi1 domain-containing protein</fullName>
    </submittedName>
</protein>
<gene>
    <name evidence="3" type="ORF">ACFQPF_06710</name>
</gene>
<dbReference type="RefSeq" id="WP_379747858.1">
    <property type="nucleotide sequence ID" value="NZ_JBHTCP010000013.1"/>
</dbReference>
<sequence length="180" mass="21340">MEKILYDFELHLKVPEEFIDKYSNLVPKEVIALWKNYGFGTYMKDYLKVVNPEEYIDIMQECSQRYKDAIVLFATSMGDLIIWADGYVRLLNFRYGVLKTLFPNFLLFLRSLDSEKFRDEYLMWQPYPIAIEKYGEPEYDECFGYTPLLGLGGPEKVENLKKVKLREHILIITEFMGPVE</sequence>
<evidence type="ECO:0000313" key="3">
    <source>
        <dbReference type="EMBL" id="MFC7371360.1"/>
    </source>
</evidence>
<accession>A0ABW2NNY3</accession>
<organism evidence="3 4">
    <name type="scientific">Fictibacillus iocasae</name>
    <dbReference type="NCBI Taxonomy" id="2715437"/>
    <lineage>
        <taxon>Bacteria</taxon>
        <taxon>Bacillati</taxon>
        <taxon>Bacillota</taxon>
        <taxon>Bacilli</taxon>
        <taxon>Bacillales</taxon>
        <taxon>Fictibacillaceae</taxon>
        <taxon>Fictibacillus</taxon>
    </lineage>
</organism>
<feature type="domain" description="GAD-related" evidence="1">
    <location>
        <begin position="9"/>
        <end position="90"/>
    </location>
</feature>
<dbReference type="Pfam" id="PF08906">
    <property type="entry name" value="T6SS_Tdi1_C"/>
    <property type="match status" value="1"/>
</dbReference>
<name>A0ABW2NNY3_9BACL</name>
<dbReference type="InterPro" id="IPR014983">
    <property type="entry name" value="GAD-rel"/>
</dbReference>
<evidence type="ECO:0000313" key="4">
    <source>
        <dbReference type="Proteomes" id="UP001596549"/>
    </source>
</evidence>
<keyword evidence="4" id="KW-1185">Reference proteome</keyword>
<reference evidence="4" key="1">
    <citation type="journal article" date="2019" name="Int. J. Syst. Evol. Microbiol.">
        <title>The Global Catalogue of Microorganisms (GCM) 10K type strain sequencing project: providing services to taxonomists for standard genome sequencing and annotation.</title>
        <authorList>
            <consortium name="The Broad Institute Genomics Platform"/>
            <consortium name="The Broad Institute Genome Sequencing Center for Infectious Disease"/>
            <person name="Wu L."/>
            <person name="Ma J."/>
        </authorList>
    </citation>
    <scope>NUCLEOTIDE SEQUENCE [LARGE SCALE GENOMIC DNA]</scope>
    <source>
        <strain evidence="4">NBRC 106396</strain>
    </source>
</reference>
<dbReference type="Proteomes" id="UP001596549">
    <property type="component" value="Unassembled WGS sequence"/>
</dbReference>
<comment type="caution">
    <text evidence="3">The sequence shown here is derived from an EMBL/GenBank/DDBJ whole genome shotgun (WGS) entry which is preliminary data.</text>
</comment>